<dbReference type="EMBL" id="QGGL01000024">
    <property type="protein sequence ID" value="PWK05261.1"/>
    <property type="molecule type" value="Genomic_DNA"/>
</dbReference>
<protein>
    <submittedName>
        <fullName evidence="1">Uncharacterized protein</fullName>
    </submittedName>
</protein>
<dbReference type="AlphaFoldDB" id="A0A316D2V7"/>
<name>A0A316D2V7_9BACL</name>
<reference evidence="1 2" key="1">
    <citation type="submission" date="2018-05" db="EMBL/GenBank/DDBJ databases">
        <title>Genomic Encyclopedia of Type Strains, Phase IV (KMG-IV): sequencing the most valuable type-strain genomes for metagenomic binning, comparative biology and taxonomic classification.</title>
        <authorList>
            <person name="Goeker M."/>
        </authorList>
    </citation>
    <scope>NUCLEOTIDE SEQUENCE [LARGE SCALE GENOMIC DNA]</scope>
    <source>
        <strain evidence="1 2">DSM 18773</strain>
    </source>
</reference>
<comment type="caution">
    <text evidence="1">The sequence shown here is derived from an EMBL/GenBank/DDBJ whole genome shotgun (WGS) entry which is preliminary data.</text>
</comment>
<accession>A0A316D2V7</accession>
<gene>
    <name evidence="1" type="ORF">C7459_12410</name>
</gene>
<proteinExistence type="predicted"/>
<keyword evidence="2" id="KW-1185">Reference proteome</keyword>
<evidence type="ECO:0000313" key="1">
    <source>
        <dbReference type="EMBL" id="PWK05261.1"/>
    </source>
</evidence>
<dbReference type="Proteomes" id="UP000245634">
    <property type="component" value="Unassembled WGS sequence"/>
</dbReference>
<organism evidence="1 2">
    <name type="scientific">Tumebacillus permanentifrigoris</name>
    <dbReference type="NCBI Taxonomy" id="378543"/>
    <lineage>
        <taxon>Bacteria</taxon>
        <taxon>Bacillati</taxon>
        <taxon>Bacillota</taxon>
        <taxon>Bacilli</taxon>
        <taxon>Bacillales</taxon>
        <taxon>Alicyclobacillaceae</taxon>
        <taxon>Tumebacillus</taxon>
    </lineage>
</organism>
<sequence>MWFFFFKDDSGKEHALGRLINALRKRESELQANVQPTTWDVRIANELARRVDWSCEPKKEIKRDGTYRKHSRQCGIVKFHGRRFKVVGYYLYMRMRDHDWYQVLLRFEDGIFQTCSVNLYHRRDVDRESNVAFYGAYYSDVIESRYHFIHEDVRREYRRLPTIN</sequence>
<evidence type="ECO:0000313" key="2">
    <source>
        <dbReference type="Proteomes" id="UP000245634"/>
    </source>
</evidence>